<evidence type="ECO:0000256" key="5">
    <source>
        <dbReference type="SAM" id="Phobius"/>
    </source>
</evidence>
<sequence length="379" mass="41243">MRLKTDKTWSQQELALKLGVGTAMQSGLLTWERKRLLIHATKTALAATLCWWLALRFGLHDGYWGAISAIIVLQSNFGATITASRDRILGTLIGAVLGFTFSLFGTLPWNYIIAVFIAIAICGLLGFRSSSRLAGVTITIVMLVQSSSHKAIAFDRVLQVVLGIIVALLVATLILPDRARVALRDGLAQEFLVLGHFFEAILQGFRGSAAGNLDDLRQDALASLRANNQLLHASRNEPSGGPGWREGLAILTRSGQSIFDSLVALEIAVRGSSDDGYAEQLEPVLGKLAADIHAGFHYVAGCIHKWRFHIPPPNLHLEDDIAQLETRMAELRPKGISFSQAEILRGYAVQLHLKQLARLLRAARVDTSQAIGESQVSNS</sequence>
<feature type="transmembrane region" description="Helical" evidence="5">
    <location>
        <begin position="36"/>
        <end position="57"/>
    </location>
</feature>
<dbReference type="InterPro" id="IPR006726">
    <property type="entry name" value="PHBA_efflux_AaeB/fusaric-R"/>
</dbReference>
<keyword evidence="4 5" id="KW-0472">Membrane</keyword>
<feature type="transmembrane region" description="Helical" evidence="5">
    <location>
        <begin position="63"/>
        <end position="81"/>
    </location>
</feature>
<gene>
    <name evidence="6" type="ORF">MOP44_03880</name>
</gene>
<evidence type="ECO:0000256" key="1">
    <source>
        <dbReference type="ARBA" id="ARBA00004141"/>
    </source>
</evidence>
<feature type="transmembrane region" description="Helical" evidence="5">
    <location>
        <begin position="111"/>
        <end position="127"/>
    </location>
</feature>
<dbReference type="PANTHER" id="PTHR47804:SF3">
    <property type="entry name" value="PROTEIN BRE4"/>
    <property type="match status" value="1"/>
</dbReference>
<accession>A0A9J7BR76</accession>
<name>A0A9J7BR76_9BACT</name>
<organism evidence="6 7">
    <name type="scientific">Occallatibacter riparius</name>
    <dbReference type="NCBI Taxonomy" id="1002689"/>
    <lineage>
        <taxon>Bacteria</taxon>
        <taxon>Pseudomonadati</taxon>
        <taxon>Acidobacteriota</taxon>
        <taxon>Terriglobia</taxon>
        <taxon>Terriglobales</taxon>
        <taxon>Acidobacteriaceae</taxon>
        <taxon>Occallatibacter</taxon>
    </lineage>
</organism>
<proteinExistence type="predicted"/>
<dbReference type="RefSeq" id="WP_260794602.1">
    <property type="nucleotide sequence ID" value="NZ_CP093313.1"/>
</dbReference>
<feature type="transmembrane region" description="Helical" evidence="5">
    <location>
        <begin position="158"/>
        <end position="175"/>
    </location>
</feature>
<comment type="subcellular location">
    <subcellularLocation>
        <location evidence="1">Membrane</location>
        <topology evidence="1">Multi-pass membrane protein</topology>
    </subcellularLocation>
</comment>
<dbReference type="EMBL" id="CP093313">
    <property type="protein sequence ID" value="UWZ85087.1"/>
    <property type="molecule type" value="Genomic_DNA"/>
</dbReference>
<dbReference type="InterPro" id="IPR052430">
    <property type="entry name" value="IVT-Associated"/>
</dbReference>
<evidence type="ECO:0000256" key="3">
    <source>
        <dbReference type="ARBA" id="ARBA00022989"/>
    </source>
</evidence>
<dbReference type="GO" id="GO:0022857">
    <property type="term" value="F:transmembrane transporter activity"/>
    <property type="evidence" value="ECO:0007669"/>
    <property type="project" value="InterPro"/>
</dbReference>
<feature type="transmembrane region" description="Helical" evidence="5">
    <location>
        <begin position="88"/>
        <end position="105"/>
    </location>
</feature>
<dbReference type="AlphaFoldDB" id="A0A9J7BR76"/>
<dbReference type="Pfam" id="PF04632">
    <property type="entry name" value="FUSC"/>
    <property type="match status" value="1"/>
</dbReference>
<evidence type="ECO:0000313" key="7">
    <source>
        <dbReference type="Proteomes" id="UP001059380"/>
    </source>
</evidence>
<dbReference type="GO" id="GO:0005886">
    <property type="term" value="C:plasma membrane"/>
    <property type="evidence" value="ECO:0007669"/>
    <property type="project" value="InterPro"/>
</dbReference>
<keyword evidence="7" id="KW-1185">Reference proteome</keyword>
<keyword evidence="3 5" id="KW-1133">Transmembrane helix</keyword>
<evidence type="ECO:0000256" key="4">
    <source>
        <dbReference type="ARBA" id="ARBA00023136"/>
    </source>
</evidence>
<evidence type="ECO:0000256" key="2">
    <source>
        <dbReference type="ARBA" id="ARBA00022692"/>
    </source>
</evidence>
<dbReference type="KEGG" id="orp:MOP44_03880"/>
<dbReference type="PANTHER" id="PTHR47804">
    <property type="entry name" value="60S RIBOSOMAL PROTEIN L19"/>
    <property type="match status" value="1"/>
</dbReference>
<dbReference type="Proteomes" id="UP001059380">
    <property type="component" value="Chromosome"/>
</dbReference>
<protein>
    <submittedName>
        <fullName evidence="6">FUSC family protein</fullName>
    </submittedName>
</protein>
<evidence type="ECO:0000313" key="6">
    <source>
        <dbReference type="EMBL" id="UWZ85087.1"/>
    </source>
</evidence>
<reference evidence="6" key="1">
    <citation type="submission" date="2021-04" db="EMBL/GenBank/DDBJ databases">
        <title>Phylogenetic analysis of Acidobacteriaceae.</title>
        <authorList>
            <person name="Qiu L."/>
            <person name="Zhang Q."/>
        </authorList>
    </citation>
    <scope>NUCLEOTIDE SEQUENCE</scope>
    <source>
        <strain evidence="6">DSM 25168</strain>
    </source>
</reference>
<keyword evidence="2 5" id="KW-0812">Transmembrane</keyword>